<dbReference type="EMBL" id="QTSX02002843">
    <property type="protein sequence ID" value="KAJ9074954.1"/>
    <property type="molecule type" value="Genomic_DNA"/>
</dbReference>
<gene>
    <name evidence="1" type="ORF">DSO57_1001428</name>
</gene>
<reference evidence="1" key="1">
    <citation type="submission" date="2022-04" db="EMBL/GenBank/DDBJ databases">
        <title>Genome of the entomopathogenic fungus Entomophthora muscae.</title>
        <authorList>
            <person name="Elya C."/>
            <person name="Lovett B.R."/>
            <person name="Lee E."/>
            <person name="Macias A.M."/>
            <person name="Hajek A.E."/>
            <person name="De Bivort B.L."/>
            <person name="Kasson M.T."/>
            <person name="De Fine Licht H.H."/>
            <person name="Stajich J.E."/>
        </authorList>
    </citation>
    <scope>NUCLEOTIDE SEQUENCE</scope>
    <source>
        <strain evidence="1">Berkeley</strain>
    </source>
</reference>
<dbReference type="Proteomes" id="UP001165960">
    <property type="component" value="Unassembled WGS sequence"/>
</dbReference>
<organism evidence="1 2">
    <name type="scientific">Entomophthora muscae</name>
    <dbReference type="NCBI Taxonomy" id="34485"/>
    <lineage>
        <taxon>Eukaryota</taxon>
        <taxon>Fungi</taxon>
        <taxon>Fungi incertae sedis</taxon>
        <taxon>Zoopagomycota</taxon>
        <taxon>Entomophthoromycotina</taxon>
        <taxon>Entomophthoromycetes</taxon>
        <taxon>Entomophthorales</taxon>
        <taxon>Entomophthoraceae</taxon>
        <taxon>Entomophthora</taxon>
    </lineage>
</organism>
<keyword evidence="2" id="KW-1185">Reference proteome</keyword>
<accession>A0ACC2TK23</accession>
<evidence type="ECO:0000313" key="1">
    <source>
        <dbReference type="EMBL" id="KAJ9074954.1"/>
    </source>
</evidence>
<protein>
    <submittedName>
        <fullName evidence="1">Uncharacterized protein</fullName>
    </submittedName>
</protein>
<sequence length="245" mass="27793">MQLGIFSFVCGSMLASTVGHAREFQTHIYLGKLRSKLLPPMINHPVNLKSKGWLAPETQPTVEQSLVWYRKAPLKLPAIPVEELKCVEHEGNPKVQKCKQSYLEGYYWGESIQMNNPVVCPDSKCRLTISDTFYLPSFELSRNKSNQSISTVLNNAKWKINASFTYPGKSNMILWFKPLYWAKATWISQSKYLESKAETVVSTHTVVAPINHYPSGALGMSNGTLDHSLQFISPIKFDLQKMTQY</sequence>
<proteinExistence type="predicted"/>
<evidence type="ECO:0000313" key="2">
    <source>
        <dbReference type="Proteomes" id="UP001165960"/>
    </source>
</evidence>
<comment type="caution">
    <text evidence="1">The sequence shown here is derived from an EMBL/GenBank/DDBJ whole genome shotgun (WGS) entry which is preliminary data.</text>
</comment>
<name>A0ACC2TK23_9FUNG</name>